<sequence length="232" mass="25401">MTRFSITSTPSSFGLLSPRSPCSTLARSLRRVVLGAGVAGSLLLGAPLANAATDRWVADDLTTFVRSGPTDGYRIVGTVEAGQPVELLEVQNDYSKIRTASGDVVWIPSADLQDTQSVNARVPELSARVKELTARLDGINEEWETRVEDMKTGLETRQARIEELEQASNSQSAELAQARSKMQDMETKLDTKKQDLLMRYFMYGGGVAGVGLLVGLIVPHLPRRKKKRHGFL</sequence>
<dbReference type="InterPro" id="IPR016476">
    <property type="entry name" value="SH3_dom_pro"/>
</dbReference>
<evidence type="ECO:0000256" key="6">
    <source>
        <dbReference type="SAM" id="Coils"/>
    </source>
</evidence>
<dbReference type="Pfam" id="PF08239">
    <property type="entry name" value="SH3_3"/>
    <property type="match status" value="1"/>
</dbReference>
<keyword evidence="4 7" id="KW-1133">Transmembrane helix</keyword>
<evidence type="ECO:0000256" key="1">
    <source>
        <dbReference type="ARBA" id="ARBA00004167"/>
    </source>
</evidence>
<gene>
    <name evidence="9" type="ORF">Q4535_14610</name>
</gene>
<accession>A0AAP4WYE4</accession>
<evidence type="ECO:0000256" key="5">
    <source>
        <dbReference type="ARBA" id="ARBA00023136"/>
    </source>
</evidence>
<proteinExistence type="predicted"/>
<dbReference type="EMBL" id="JAUORK010000023">
    <property type="protein sequence ID" value="MDO6673342.1"/>
    <property type="molecule type" value="Genomic_DNA"/>
</dbReference>
<dbReference type="RefSeq" id="WP_216059664.1">
    <property type="nucleotide sequence ID" value="NZ_JAHKQM010000002.1"/>
</dbReference>
<dbReference type="Proteomes" id="UP001170481">
    <property type="component" value="Unassembled WGS sequence"/>
</dbReference>
<name>A0AAP4WYE4_9GAMM</name>
<dbReference type="AlphaFoldDB" id="A0AAP4WYE4"/>
<dbReference type="SMART" id="SM00287">
    <property type="entry name" value="SH3b"/>
    <property type="match status" value="1"/>
</dbReference>
<reference evidence="9" key="1">
    <citation type="submission" date="2023-07" db="EMBL/GenBank/DDBJ databases">
        <title>Genome content predicts the carbon catabolic preferences of heterotrophic bacteria.</title>
        <authorList>
            <person name="Gralka M."/>
        </authorList>
    </citation>
    <scope>NUCLEOTIDE SEQUENCE</scope>
    <source>
        <strain evidence="9">C2R13</strain>
    </source>
</reference>
<evidence type="ECO:0000256" key="7">
    <source>
        <dbReference type="SAM" id="Phobius"/>
    </source>
</evidence>
<keyword evidence="6" id="KW-0175">Coiled coil</keyword>
<comment type="subcellular location">
    <subcellularLocation>
        <location evidence="1">Membrane</location>
        <topology evidence="1">Single-pass membrane protein</topology>
    </subcellularLocation>
</comment>
<dbReference type="NCBIfam" id="TIGR04211">
    <property type="entry name" value="SH3_and_anchor"/>
    <property type="match status" value="1"/>
</dbReference>
<dbReference type="GO" id="GO:0016020">
    <property type="term" value="C:membrane"/>
    <property type="evidence" value="ECO:0007669"/>
    <property type="project" value="UniProtKB-SubCell"/>
</dbReference>
<evidence type="ECO:0000256" key="4">
    <source>
        <dbReference type="ARBA" id="ARBA00022989"/>
    </source>
</evidence>
<evidence type="ECO:0000256" key="2">
    <source>
        <dbReference type="ARBA" id="ARBA00022692"/>
    </source>
</evidence>
<comment type="caution">
    <text evidence="9">The sequence shown here is derived from an EMBL/GenBank/DDBJ whole genome shotgun (WGS) entry which is preliminary data.</text>
</comment>
<dbReference type="PROSITE" id="PS51781">
    <property type="entry name" value="SH3B"/>
    <property type="match status" value="1"/>
</dbReference>
<dbReference type="InterPro" id="IPR003646">
    <property type="entry name" value="SH3-like_bac-type"/>
</dbReference>
<evidence type="ECO:0000256" key="3">
    <source>
        <dbReference type="ARBA" id="ARBA00022729"/>
    </source>
</evidence>
<dbReference type="PIRSF" id="PIRSF006158">
    <property type="entry name" value="UCP006158_SH3"/>
    <property type="match status" value="1"/>
</dbReference>
<keyword evidence="5 7" id="KW-0472">Membrane</keyword>
<organism evidence="9 10">
    <name type="scientific">Cobetia amphilecti</name>
    <dbReference type="NCBI Taxonomy" id="1055104"/>
    <lineage>
        <taxon>Bacteria</taxon>
        <taxon>Pseudomonadati</taxon>
        <taxon>Pseudomonadota</taxon>
        <taxon>Gammaproteobacteria</taxon>
        <taxon>Oceanospirillales</taxon>
        <taxon>Halomonadaceae</taxon>
        <taxon>Cobetia</taxon>
    </lineage>
</organism>
<keyword evidence="3" id="KW-0732">Signal</keyword>
<feature type="transmembrane region" description="Helical" evidence="7">
    <location>
        <begin position="200"/>
        <end position="218"/>
    </location>
</feature>
<evidence type="ECO:0000313" key="9">
    <source>
        <dbReference type="EMBL" id="MDO6673342.1"/>
    </source>
</evidence>
<keyword evidence="2 7" id="KW-0812">Transmembrane</keyword>
<evidence type="ECO:0000259" key="8">
    <source>
        <dbReference type="PROSITE" id="PS51781"/>
    </source>
</evidence>
<evidence type="ECO:0000313" key="10">
    <source>
        <dbReference type="Proteomes" id="UP001170481"/>
    </source>
</evidence>
<protein>
    <submittedName>
        <fullName evidence="9">TIGR04211 family SH3 domain-containing protein</fullName>
    </submittedName>
</protein>
<feature type="coiled-coil region" evidence="6">
    <location>
        <begin position="122"/>
        <end position="195"/>
    </location>
</feature>
<feature type="domain" description="SH3b" evidence="8">
    <location>
        <begin position="52"/>
        <end position="116"/>
    </location>
</feature>